<keyword evidence="2" id="KW-1133">Transmembrane helix</keyword>
<dbReference type="Pfam" id="PF06226">
    <property type="entry name" value="DUF1007"/>
    <property type="match status" value="1"/>
</dbReference>
<evidence type="ECO:0000256" key="2">
    <source>
        <dbReference type="SAM" id="Phobius"/>
    </source>
</evidence>
<organism evidence="3 4">
    <name type="scientific">Jiella endophytica</name>
    <dbReference type="NCBI Taxonomy" id="2558362"/>
    <lineage>
        <taxon>Bacteria</taxon>
        <taxon>Pseudomonadati</taxon>
        <taxon>Pseudomonadota</taxon>
        <taxon>Alphaproteobacteria</taxon>
        <taxon>Hyphomicrobiales</taxon>
        <taxon>Aurantimonadaceae</taxon>
        <taxon>Jiella</taxon>
    </lineage>
</organism>
<protein>
    <submittedName>
        <fullName evidence="3">DUF1007 family protein</fullName>
    </submittedName>
</protein>
<keyword evidence="2" id="KW-0812">Transmembrane</keyword>
<comment type="caution">
    <text evidence="3">The sequence shown here is derived from an EMBL/GenBank/DDBJ whole genome shotgun (WGS) entry which is preliminary data.</text>
</comment>
<dbReference type="AlphaFoldDB" id="A0A4Y8RP66"/>
<proteinExistence type="predicted"/>
<feature type="region of interest" description="Disordered" evidence="1">
    <location>
        <begin position="1"/>
        <end position="31"/>
    </location>
</feature>
<sequence length="233" mass="24855">MEALPMARIDPHPADPGPRRGDRRDRRRRETVGTAAGALAVAVLAMGLCPAFAHPNIVMTCRVLFNFDGPSVNGLGEVWTFDQTFSAELLKDFDADGDGRFSNSEAAAMQSEIMRNLADSRYFTYVSIDGKDAGKLPVSGFRAEAKDGVVSIAFGVPVKTPLDPRIHTLSVEIKDPEFFVFASFAGDNPVLMRGDGAEADGCVPKLVDDSAGAYFGGAIIPEAATLSCGSRPR</sequence>
<dbReference type="Proteomes" id="UP000298179">
    <property type="component" value="Unassembled WGS sequence"/>
</dbReference>
<feature type="transmembrane region" description="Helical" evidence="2">
    <location>
        <begin position="32"/>
        <end position="53"/>
    </location>
</feature>
<keyword evidence="4" id="KW-1185">Reference proteome</keyword>
<accession>A0A4Y8RP66</accession>
<name>A0A4Y8RP66_9HYPH</name>
<keyword evidence="2" id="KW-0472">Membrane</keyword>
<dbReference type="InterPro" id="IPR010412">
    <property type="entry name" value="DUF1007"/>
</dbReference>
<dbReference type="OrthoDB" id="1679673at2"/>
<gene>
    <name evidence="3" type="ORF">E3C22_05535</name>
</gene>
<evidence type="ECO:0000313" key="4">
    <source>
        <dbReference type="Proteomes" id="UP000298179"/>
    </source>
</evidence>
<feature type="compositionally biased region" description="Basic and acidic residues" evidence="1">
    <location>
        <begin position="9"/>
        <end position="31"/>
    </location>
</feature>
<evidence type="ECO:0000256" key="1">
    <source>
        <dbReference type="SAM" id="MobiDB-lite"/>
    </source>
</evidence>
<reference evidence="3 4" key="1">
    <citation type="submission" date="2019-03" db="EMBL/GenBank/DDBJ databases">
        <title>Jiella endophytica sp. nov., a novel endophytic bacterium isolated from root of Ficus microcarpa Linn. f.</title>
        <authorList>
            <person name="Tuo L."/>
        </authorList>
    </citation>
    <scope>NUCLEOTIDE SEQUENCE [LARGE SCALE GENOMIC DNA]</scope>
    <source>
        <strain evidence="3 4">CBS5Q-3</strain>
    </source>
</reference>
<evidence type="ECO:0000313" key="3">
    <source>
        <dbReference type="EMBL" id="TFF24855.1"/>
    </source>
</evidence>
<dbReference type="EMBL" id="SOZD01000002">
    <property type="protein sequence ID" value="TFF24855.1"/>
    <property type="molecule type" value="Genomic_DNA"/>
</dbReference>